<comment type="caution">
    <text evidence="5">The sequence shown here is derived from an EMBL/GenBank/DDBJ whole genome shotgun (WGS) entry which is preliminary data.</text>
</comment>
<evidence type="ECO:0000313" key="6">
    <source>
        <dbReference type="Proteomes" id="UP001501480"/>
    </source>
</evidence>
<dbReference type="Gene3D" id="3.60.20.40">
    <property type="match status" value="1"/>
</dbReference>
<dbReference type="InterPro" id="IPR051792">
    <property type="entry name" value="GGT_bact"/>
</dbReference>
<dbReference type="Proteomes" id="UP001501480">
    <property type="component" value="Unassembled WGS sequence"/>
</dbReference>
<evidence type="ECO:0000313" key="5">
    <source>
        <dbReference type="EMBL" id="GAA2078217.1"/>
    </source>
</evidence>
<comment type="similarity">
    <text evidence="1">Belongs to the gamma-glutamyltransferase family.</text>
</comment>
<sequence length="508" mass="51708">MPDVAIAAPNEAAADAGEAVAGLGGNAVDAAVAAVLVTMVNEVGIVSLSSGGFVTVQPPDGSAPVTVDGWMDMPGRAVTTPRSGPPSTWDVVTDYGGGVRVTIGPGSVAAHGAVAGLEEAHRRWGSVPWSELVAPAIGVARGGFALGSASRYYLRYVHEDIFGWDPASSAAVHDPRPGHESVVTSGVVVVPDLAASLERIAAEGASALHTGDLARLIADDVTGRGGLLGLDDLAAYRPVVRPALQARVGPWTLGTNPPPAVGGVCVAAMLRLLDGHPRSVVDGRWSDDDVEHLVQVQRAVLGHRLDVLDHSDDLEADAAALLRLVSDRPGALLGHSSGSTAHVSTTDSDGAACAVTVSSGYGSGMIAAGTGIWLNNCLGEQELNPAGLHGLPPGTRLLSNMAPTVGHHEDGAALAIGSPGADRISTAVAQVLAGFAAGGLGLQEAVDHPRVHVHRAGRTDEVVKREEEPSMYFGGVGATLLRRGPDGFDVEAAADPRRDGAVRVVRAS</sequence>
<keyword evidence="4" id="KW-0865">Zymogen</keyword>
<evidence type="ECO:0000256" key="3">
    <source>
        <dbReference type="ARBA" id="ARBA00022801"/>
    </source>
</evidence>
<dbReference type="InterPro" id="IPR029055">
    <property type="entry name" value="Ntn_hydrolases_N"/>
</dbReference>
<dbReference type="PANTHER" id="PTHR43199:SF1">
    <property type="entry name" value="GLUTATHIONE HYDROLASE PROENZYME"/>
    <property type="match status" value="1"/>
</dbReference>
<organism evidence="5 6">
    <name type="scientific">Aeromicrobium halocynthiae</name>
    <dbReference type="NCBI Taxonomy" id="560557"/>
    <lineage>
        <taxon>Bacteria</taxon>
        <taxon>Bacillati</taxon>
        <taxon>Actinomycetota</taxon>
        <taxon>Actinomycetes</taxon>
        <taxon>Propionibacteriales</taxon>
        <taxon>Nocardioidaceae</taxon>
        <taxon>Aeromicrobium</taxon>
    </lineage>
</organism>
<protein>
    <submittedName>
        <fullName evidence="5">Gamma-glutamyltransferase</fullName>
    </submittedName>
</protein>
<name>A0ABP5HJ77_9ACTN</name>
<evidence type="ECO:0000256" key="4">
    <source>
        <dbReference type="ARBA" id="ARBA00023145"/>
    </source>
</evidence>
<proteinExistence type="inferred from homology"/>
<dbReference type="Pfam" id="PF01019">
    <property type="entry name" value="G_glu_transpept"/>
    <property type="match status" value="1"/>
</dbReference>
<dbReference type="SUPFAM" id="SSF56235">
    <property type="entry name" value="N-terminal nucleophile aminohydrolases (Ntn hydrolases)"/>
    <property type="match status" value="1"/>
</dbReference>
<dbReference type="EMBL" id="BAAAPY010000005">
    <property type="protein sequence ID" value="GAA2078217.1"/>
    <property type="molecule type" value="Genomic_DNA"/>
</dbReference>
<keyword evidence="3" id="KW-0378">Hydrolase</keyword>
<reference evidence="6" key="1">
    <citation type="journal article" date="2019" name="Int. J. Syst. Evol. Microbiol.">
        <title>The Global Catalogue of Microorganisms (GCM) 10K type strain sequencing project: providing services to taxonomists for standard genome sequencing and annotation.</title>
        <authorList>
            <consortium name="The Broad Institute Genomics Platform"/>
            <consortium name="The Broad Institute Genome Sequencing Center for Infectious Disease"/>
            <person name="Wu L."/>
            <person name="Ma J."/>
        </authorList>
    </citation>
    <scope>NUCLEOTIDE SEQUENCE [LARGE SCALE GENOMIC DNA]</scope>
    <source>
        <strain evidence="6">JCM 15749</strain>
    </source>
</reference>
<evidence type="ECO:0000256" key="1">
    <source>
        <dbReference type="ARBA" id="ARBA00009381"/>
    </source>
</evidence>
<evidence type="ECO:0000256" key="2">
    <source>
        <dbReference type="ARBA" id="ARBA00022679"/>
    </source>
</evidence>
<gene>
    <name evidence="5" type="ORF">GCM10009821_17530</name>
</gene>
<dbReference type="PANTHER" id="PTHR43199">
    <property type="entry name" value="GLUTATHIONE HYDROLASE"/>
    <property type="match status" value="1"/>
</dbReference>
<accession>A0ABP5HJ77</accession>
<dbReference type="RefSeq" id="WP_344327082.1">
    <property type="nucleotide sequence ID" value="NZ_BAAAPY010000005.1"/>
</dbReference>
<keyword evidence="6" id="KW-1185">Reference proteome</keyword>
<dbReference type="InterPro" id="IPR043137">
    <property type="entry name" value="GGT_ssub_C"/>
</dbReference>
<keyword evidence="2" id="KW-0808">Transferase</keyword>
<dbReference type="PRINTS" id="PR01210">
    <property type="entry name" value="GGTRANSPTASE"/>
</dbReference>